<dbReference type="EMBL" id="BK016136">
    <property type="protein sequence ID" value="DAF97686.1"/>
    <property type="molecule type" value="Genomic_DNA"/>
</dbReference>
<feature type="domain" description="Radical SAM core" evidence="6">
    <location>
        <begin position="11"/>
        <end position="110"/>
    </location>
</feature>
<dbReference type="Pfam" id="PF04055">
    <property type="entry name" value="Radical_SAM"/>
    <property type="match status" value="1"/>
</dbReference>
<name>A0A8S5UTI5_9CAUD</name>
<dbReference type="InterPro" id="IPR058240">
    <property type="entry name" value="rSAM_sf"/>
</dbReference>
<evidence type="ECO:0000256" key="3">
    <source>
        <dbReference type="ARBA" id="ARBA00023004"/>
    </source>
</evidence>
<accession>A0A8S5UTI5</accession>
<proteinExistence type="inferred from homology"/>
<dbReference type="Gene3D" id="3.20.20.70">
    <property type="entry name" value="Aldolase class I"/>
    <property type="match status" value="1"/>
</dbReference>
<dbReference type="InterPro" id="IPR007197">
    <property type="entry name" value="rSAM"/>
</dbReference>
<comment type="similarity">
    <text evidence="5">Belongs to the radical SAM superfamily. Anaerobic sulfatase-maturating enzyme family.</text>
</comment>
<dbReference type="PANTHER" id="PTHR43273:SF3">
    <property type="entry name" value="ANAEROBIC SULFATASE-MATURATING ENZYME HOMOLOG ASLB-RELATED"/>
    <property type="match status" value="1"/>
</dbReference>
<keyword evidence="1" id="KW-0949">S-adenosyl-L-methionine</keyword>
<dbReference type="InterPro" id="IPR023867">
    <property type="entry name" value="Sulphatase_maturase_rSAM"/>
</dbReference>
<evidence type="ECO:0000313" key="7">
    <source>
        <dbReference type="EMBL" id="DAF97686.1"/>
    </source>
</evidence>
<dbReference type="SFLD" id="SFLDS00029">
    <property type="entry name" value="Radical_SAM"/>
    <property type="match status" value="1"/>
</dbReference>
<evidence type="ECO:0000256" key="1">
    <source>
        <dbReference type="ARBA" id="ARBA00022691"/>
    </source>
</evidence>
<dbReference type="InterPro" id="IPR013785">
    <property type="entry name" value="Aldolase_TIM"/>
</dbReference>
<dbReference type="SFLD" id="SFLDG01067">
    <property type="entry name" value="SPASM/twitch_domain_containing"/>
    <property type="match status" value="1"/>
</dbReference>
<dbReference type="SUPFAM" id="SSF102114">
    <property type="entry name" value="Radical SAM enzymes"/>
    <property type="match status" value="1"/>
</dbReference>
<dbReference type="GO" id="GO:0016491">
    <property type="term" value="F:oxidoreductase activity"/>
    <property type="evidence" value="ECO:0007669"/>
    <property type="project" value="InterPro"/>
</dbReference>
<dbReference type="GO" id="GO:0051536">
    <property type="term" value="F:iron-sulfur cluster binding"/>
    <property type="evidence" value="ECO:0007669"/>
    <property type="project" value="UniProtKB-KW"/>
</dbReference>
<protein>
    <submittedName>
        <fullName evidence="7">Fe-S oxidoreductase</fullName>
    </submittedName>
</protein>
<reference evidence="7" key="1">
    <citation type="journal article" date="2021" name="Proc. Natl. Acad. Sci. U.S.A.">
        <title>A Catalog of Tens of Thousands of Viruses from Human Metagenomes Reveals Hidden Associations with Chronic Diseases.</title>
        <authorList>
            <person name="Tisza M.J."/>
            <person name="Buck C.B."/>
        </authorList>
    </citation>
    <scope>NUCLEOTIDE SEQUENCE</scope>
    <source>
        <strain evidence="7">CtYA416</strain>
    </source>
</reference>
<evidence type="ECO:0000256" key="5">
    <source>
        <dbReference type="ARBA" id="ARBA00023601"/>
    </source>
</evidence>
<dbReference type="PANTHER" id="PTHR43273">
    <property type="entry name" value="ANAEROBIC SULFATASE-MATURATING ENZYME HOMOLOG ASLB-RELATED"/>
    <property type="match status" value="1"/>
</dbReference>
<dbReference type="GO" id="GO:0046872">
    <property type="term" value="F:metal ion binding"/>
    <property type="evidence" value="ECO:0007669"/>
    <property type="project" value="UniProtKB-KW"/>
</dbReference>
<sequence length="385" mass="45602">MFNRIDAIVYKISEYCNLDCVYCFQKYDVKERIRNFIYYKELIDFLKTQPLASEFEIKITGGESSLHCDKIRRDYKRFKKLERYIETNIRFTTISNGSNIKGLIELWDDSILDPWGCKISWDGIYSASKSRKPKVNKDYFTDDFFNNTIVELGKSKYADSVLVRTACTPDTVDDLYKAYKFALDNGCTKWEYYLLSDCDEYKTQDFLDRFREQIYMIFEDHAKEENRHKVVANIDTMLYSDSMCMGQRLRAISCRHLGHFFHISLDGSLYPCGYFSDDAFYENQSFKIGDIFNGIDYDAIAKFESEYKETPMCSIAEETGCKCFHCFECPAVSKFYKSAMQNKMKQQCGIRHIEKEVFDEVYKDYIFDEDHLKRNFSYSEDFENI</sequence>
<evidence type="ECO:0000256" key="4">
    <source>
        <dbReference type="ARBA" id="ARBA00023014"/>
    </source>
</evidence>
<keyword evidence="3" id="KW-0408">Iron</keyword>
<evidence type="ECO:0000256" key="2">
    <source>
        <dbReference type="ARBA" id="ARBA00022723"/>
    </source>
</evidence>
<keyword evidence="4" id="KW-0411">Iron-sulfur</keyword>
<keyword evidence="2" id="KW-0479">Metal-binding</keyword>
<evidence type="ECO:0000259" key="6">
    <source>
        <dbReference type="Pfam" id="PF04055"/>
    </source>
</evidence>
<organism evidence="7">
    <name type="scientific">Myoviridae sp. ctYA416</name>
    <dbReference type="NCBI Taxonomy" id="2825125"/>
    <lineage>
        <taxon>Viruses</taxon>
        <taxon>Duplodnaviria</taxon>
        <taxon>Heunggongvirae</taxon>
        <taxon>Uroviricota</taxon>
        <taxon>Caudoviricetes</taxon>
    </lineage>
</organism>